<reference evidence="1" key="1">
    <citation type="journal article" date="2019" name="G3 (Bethesda)">
        <title>Genome Assemblies of Two Rare Opportunistic Yeast Pathogens: Diutina rugosa (syn. Candida rugosa) and Trichomonascus ciferrii (syn. Candida ciferrii).</title>
        <authorList>
            <person name="Mixao V."/>
            <person name="Saus E."/>
            <person name="Hansen A.P."/>
            <person name="Lass-Florl C."/>
            <person name="Gabaldon T."/>
        </authorList>
    </citation>
    <scope>NUCLEOTIDE SEQUENCE</scope>
    <source>
        <strain evidence="1">CBS 4856</strain>
    </source>
</reference>
<gene>
    <name evidence="1" type="ORF">TRICI_005328</name>
</gene>
<evidence type="ECO:0000313" key="1">
    <source>
        <dbReference type="EMBL" id="KAA8905309.1"/>
    </source>
</evidence>
<dbReference type="EMBL" id="SWFS01000419">
    <property type="protein sequence ID" value="KAA8905309.1"/>
    <property type="molecule type" value="Genomic_DNA"/>
</dbReference>
<dbReference type="VEuPathDB" id="FungiDB:TRICI_005328"/>
<proteinExistence type="predicted"/>
<dbReference type="AlphaFoldDB" id="A0A642UYN9"/>
<evidence type="ECO:0000313" key="2">
    <source>
        <dbReference type="Proteomes" id="UP000761534"/>
    </source>
</evidence>
<name>A0A642UYN9_9ASCO</name>
<comment type="caution">
    <text evidence="1">The sequence shown here is derived from an EMBL/GenBank/DDBJ whole genome shotgun (WGS) entry which is preliminary data.</text>
</comment>
<keyword evidence="2" id="KW-1185">Reference proteome</keyword>
<organism evidence="1 2">
    <name type="scientific">Trichomonascus ciferrii</name>
    <dbReference type="NCBI Taxonomy" id="44093"/>
    <lineage>
        <taxon>Eukaryota</taxon>
        <taxon>Fungi</taxon>
        <taxon>Dikarya</taxon>
        <taxon>Ascomycota</taxon>
        <taxon>Saccharomycotina</taxon>
        <taxon>Dipodascomycetes</taxon>
        <taxon>Dipodascales</taxon>
        <taxon>Trichomonascaceae</taxon>
        <taxon>Trichomonascus</taxon>
        <taxon>Trichomonascus ciferrii complex</taxon>
    </lineage>
</organism>
<protein>
    <submittedName>
        <fullName evidence="1">Uncharacterized protein</fullName>
    </submittedName>
</protein>
<dbReference type="Proteomes" id="UP000761534">
    <property type="component" value="Unassembled WGS sequence"/>
</dbReference>
<accession>A0A642UYN9</accession>
<sequence>MNVESFSENSPHFTVDNMSIQMRLRAAKTESFTRKIEDAIHEAYSKLEGHQGLVIEASGCDDTDIEALKGALRELGIKGRRTVEYNAGVYRIVISRELHEVVLGLCNNSVRVTRYDGYYDLIGSTTQELVLQYQERPAEKDPDISFAPRCELLLHEVRRKVLDYLPEKPLPPTVFEMAATESTAQVNIDAERWHYGSYFVTEETLTIDFRPRDLSLVFMRRDFTVENIERVLNGLEGGEYESVERCLVDRLDVKIAEKRALILVFEHWDDHDEIIRHLKQEFRVEWELYLQKEIEYAYKKKRDHKWILRDLKRTLQRLNEMRERFPPNPPRASLEDYRLCYRVVDDRTREVHVVDCDENGTVAGRNAQELKLHISPFVGFALKKDDVIHFTNTQLVELWQRALQKYKNNAERRTDVELRGLTDEGLRWQCKLLGLPTADLEREEMIQDIRRQDRGTAYISREDRGNGLIIASDYSHRMQCVNLNKYR</sequence>